<dbReference type="FunFam" id="4.10.860.120:FF:000004">
    <property type="entry name" value="DNA-directed RNA polymerase subunit"/>
    <property type="match status" value="1"/>
</dbReference>
<evidence type="ECO:0000256" key="7">
    <source>
        <dbReference type="ARBA" id="ARBA00022833"/>
    </source>
</evidence>
<dbReference type="KEGG" id="tad:TRIADDRAFT_55878"/>
<dbReference type="InParanoid" id="B3RW43"/>
<dbReference type="EMBL" id="DS985244">
    <property type="protein sequence ID" value="EDV26113.1"/>
    <property type="molecule type" value="Genomic_DNA"/>
</dbReference>
<dbReference type="InterPro" id="IPR007080">
    <property type="entry name" value="RNA_pol_Rpb1_1"/>
</dbReference>
<dbReference type="InterPro" id="IPR007066">
    <property type="entry name" value="RNA_pol_Rpb1_3"/>
</dbReference>
<dbReference type="Gene3D" id="6.20.50.80">
    <property type="match status" value="1"/>
</dbReference>
<evidence type="ECO:0000256" key="11">
    <source>
        <dbReference type="RuleBase" id="RU004279"/>
    </source>
</evidence>
<dbReference type="GeneID" id="6753359"/>
<comment type="function">
    <text evidence="11">DNA-dependent RNA polymerase catalyzes the transcription of DNA into RNA using the four ribonucleoside triphosphates as substrates.</text>
</comment>
<dbReference type="PhylomeDB" id="B3RW43"/>
<dbReference type="InterPro" id="IPR007083">
    <property type="entry name" value="RNA_pol_Rpb1_4"/>
</dbReference>
<dbReference type="Gene3D" id="1.10.274.100">
    <property type="entry name" value="RNA polymerase Rpb1, domain 3"/>
    <property type="match status" value="1"/>
</dbReference>
<evidence type="ECO:0000256" key="3">
    <source>
        <dbReference type="ARBA" id="ARBA00022478"/>
    </source>
</evidence>
<keyword evidence="8" id="KW-0460">Magnesium</keyword>
<dbReference type="InterPro" id="IPR006592">
    <property type="entry name" value="RNA_pol_N"/>
</dbReference>
<dbReference type="OMA" id="TSNMDEM"/>
<dbReference type="Pfam" id="PF04998">
    <property type="entry name" value="RNA_pol_Rpb1_5"/>
    <property type="match status" value="1"/>
</dbReference>
<proteinExistence type="inferred from homology"/>
<dbReference type="InterPro" id="IPR035697">
    <property type="entry name" value="RNAP_III_RPC1_N"/>
</dbReference>
<dbReference type="Gene3D" id="6.10.250.2940">
    <property type="match status" value="1"/>
</dbReference>
<dbReference type="FunFam" id="1.10.274.100:FF:000025">
    <property type="entry name" value="DNA-directed RNA polymerase subunit"/>
    <property type="match status" value="1"/>
</dbReference>
<evidence type="ECO:0000259" key="12">
    <source>
        <dbReference type="SMART" id="SM00663"/>
    </source>
</evidence>
<dbReference type="InterPro" id="IPR044893">
    <property type="entry name" value="RNA_pol_Rpb1_clamp_domain"/>
</dbReference>
<dbReference type="STRING" id="10228.B3RW43"/>
<keyword evidence="10" id="KW-0539">Nucleus</keyword>
<dbReference type="InterPro" id="IPR038120">
    <property type="entry name" value="Rpb1_funnel_sf"/>
</dbReference>
<dbReference type="HOGENOM" id="CLU_000487_3_1_1"/>
<dbReference type="GO" id="GO:0031981">
    <property type="term" value="C:nuclear lumen"/>
    <property type="evidence" value="ECO:0007669"/>
    <property type="project" value="UniProtKB-ARBA"/>
</dbReference>
<keyword evidence="7" id="KW-0862">Zinc</keyword>
<dbReference type="Pfam" id="PF04997">
    <property type="entry name" value="RNA_pol_Rpb1_1"/>
    <property type="match status" value="1"/>
</dbReference>
<reference evidence="13 14" key="1">
    <citation type="journal article" date="2008" name="Nature">
        <title>The Trichoplax genome and the nature of placozoans.</title>
        <authorList>
            <person name="Srivastava M."/>
            <person name="Begovic E."/>
            <person name="Chapman J."/>
            <person name="Putnam N.H."/>
            <person name="Hellsten U."/>
            <person name="Kawashima T."/>
            <person name="Kuo A."/>
            <person name="Mitros T."/>
            <person name="Salamov A."/>
            <person name="Carpenter M.L."/>
            <person name="Signorovitch A.Y."/>
            <person name="Moreno M.A."/>
            <person name="Kamm K."/>
            <person name="Grimwood J."/>
            <person name="Schmutz J."/>
            <person name="Shapiro H."/>
            <person name="Grigoriev I.V."/>
            <person name="Buss L.W."/>
            <person name="Schierwater B."/>
            <person name="Dellaporta S.L."/>
            <person name="Rokhsar D.S."/>
        </authorList>
    </citation>
    <scope>NUCLEOTIDE SEQUENCE [LARGE SCALE GENOMIC DNA]</scope>
    <source>
        <strain evidence="13 14">Grell-BS-1999</strain>
    </source>
</reference>
<accession>B3RW43</accession>
<evidence type="ECO:0000256" key="1">
    <source>
        <dbReference type="ARBA" id="ARBA00004123"/>
    </source>
</evidence>
<dbReference type="CTD" id="6753359"/>
<evidence type="ECO:0000256" key="6">
    <source>
        <dbReference type="ARBA" id="ARBA00022723"/>
    </source>
</evidence>
<keyword evidence="5 11" id="KW-0548">Nucleotidyltransferase</keyword>
<keyword evidence="14" id="KW-1185">Reference proteome</keyword>
<dbReference type="InterPro" id="IPR015700">
    <property type="entry name" value="RPC1"/>
</dbReference>
<dbReference type="InterPro" id="IPR007081">
    <property type="entry name" value="RNA_pol_Rpb1_5"/>
</dbReference>
<sequence length="941" mass="104983">MVKEQFKDLDVAKKLSHVTFGLFSSNDVQRQAHIRVVSKNLYGEDTQRSPVSYGVLDRRMGTSSKNKSCETCRKGLADCVGHYGYLDLALPVFHCGFYKATITILQCICKKCSRVLLSPADYDQNLQIATRTRLGLQSRKALQKKVHEKCRKMAVCPSCGAINGIVKKAGSFKIIHEKHRLNKKLSSIAISQTQDLLQDAVESNKDLENFVASKSQEILNPLLVLKLFSGMSDEDCLLVGMKPNNGRPEDLIIERLLVPPLCIRPSVMTDSQMGSNEDDLTMKLTEIILISDYINRSRQNGAKIQILMELWDNLQIHVSLYINSETSGLPYGSQPNRPIRGFCQRLKGKSGRFRGNLSGKRVDYSTRTVISPDPNLRIDEVAIPYPVAMTLTYPQKVCRANIRFLKKLILNGADKHPGANFVMEEKTKLRKYLKYGNRGKIAKDLKAKIMPNRTFRFNECVCTPFNADFDGDEMNIHLPQTEEARAEALVLMQSKSNMVTPRSGEPLIAAIQDFITGAYLLTQKDVFLDRAKVSQFCSSMLDSRTASTEIDLPVPSIIKPVQLWTGKQVISALLSPLDVVFAFCVLLDVVFHNGEHICGVLDKSTLGSGSRSNRGFSIGISDVTPEINVINGKRELVKNGYDKCDQHIQDFKDGRLHNQPGFTADETLEAVILRELSVIREDAGKICLKELHPSNAPLTMALCGSKGSNINISQMISCVGQQAVSGRRIPNGFENRALPYFDRDSKVPAAKGFVENSFYSGLEPTEFFFHTMAGREGLVDTAVKTAETGYLQRRLIKSLEDLAIRYDTTVRNSVGGIVQFKYGHDGLDPSLMESKDQPIDYNHLLYHIKAVSYFLRNYINRIASKQPQNRKYGPHTPILDHHITEIQLKQFIQSCGNKYVRAKIEPGTAVGAIAAQSIGEPGTQMTLKTFHFAGVAAMNIL</sequence>
<keyword evidence="3 11" id="KW-0240">DNA-directed RNA polymerase</keyword>
<keyword evidence="9 11" id="KW-0804">Transcription</keyword>
<dbReference type="Gene3D" id="1.10.132.30">
    <property type="match status" value="1"/>
</dbReference>
<dbReference type="GO" id="GO:0003899">
    <property type="term" value="F:DNA-directed RNA polymerase activity"/>
    <property type="evidence" value="ECO:0007669"/>
    <property type="project" value="UniProtKB-EC"/>
</dbReference>
<dbReference type="InterPro" id="IPR000722">
    <property type="entry name" value="RNA_pol_asu"/>
</dbReference>
<evidence type="ECO:0000256" key="9">
    <source>
        <dbReference type="ARBA" id="ARBA00023163"/>
    </source>
</evidence>
<name>B3RW43_TRIAD</name>
<dbReference type="Pfam" id="PF05000">
    <property type="entry name" value="RNA_pol_Rpb1_4"/>
    <property type="match status" value="1"/>
</dbReference>
<keyword evidence="4 11" id="KW-0808">Transferase</keyword>
<comment type="subcellular location">
    <subcellularLocation>
        <location evidence="1">Nucleus</location>
    </subcellularLocation>
</comment>
<evidence type="ECO:0000256" key="10">
    <source>
        <dbReference type="ARBA" id="ARBA00023242"/>
    </source>
</evidence>
<dbReference type="GO" id="GO:0003677">
    <property type="term" value="F:DNA binding"/>
    <property type="evidence" value="ECO:0007669"/>
    <property type="project" value="InterPro"/>
</dbReference>
<dbReference type="CDD" id="cd02583">
    <property type="entry name" value="RNAP_III_RPC1_N"/>
    <property type="match status" value="1"/>
</dbReference>
<dbReference type="GO" id="GO:0046872">
    <property type="term" value="F:metal ion binding"/>
    <property type="evidence" value="ECO:0007669"/>
    <property type="project" value="UniProtKB-KW"/>
</dbReference>
<organism evidence="13 14">
    <name type="scientific">Trichoplax adhaerens</name>
    <name type="common">Trichoplax reptans</name>
    <dbReference type="NCBI Taxonomy" id="10228"/>
    <lineage>
        <taxon>Eukaryota</taxon>
        <taxon>Metazoa</taxon>
        <taxon>Placozoa</taxon>
        <taxon>Uniplacotomia</taxon>
        <taxon>Trichoplacea</taxon>
        <taxon>Trichoplacidae</taxon>
        <taxon>Trichoplax</taxon>
    </lineage>
</organism>
<dbReference type="SMART" id="SM00663">
    <property type="entry name" value="RPOLA_N"/>
    <property type="match status" value="1"/>
</dbReference>
<dbReference type="SUPFAM" id="SSF64484">
    <property type="entry name" value="beta and beta-prime subunits of DNA dependent RNA-polymerase"/>
    <property type="match status" value="1"/>
</dbReference>
<dbReference type="GO" id="GO:0000428">
    <property type="term" value="C:DNA-directed RNA polymerase complex"/>
    <property type="evidence" value="ECO:0007669"/>
    <property type="project" value="UniProtKB-KW"/>
</dbReference>
<dbReference type="EC" id="2.7.7.6" evidence="11"/>
<dbReference type="Pfam" id="PF04983">
    <property type="entry name" value="RNA_pol_Rpb1_3"/>
    <property type="match status" value="1"/>
</dbReference>
<dbReference type="InterPro" id="IPR042102">
    <property type="entry name" value="RNA_pol_Rpb1_3_sf"/>
</dbReference>
<dbReference type="Proteomes" id="UP000009022">
    <property type="component" value="Unassembled WGS sequence"/>
</dbReference>
<evidence type="ECO:0000256" key="2">
    <source>
        <dbReference type="ARBA" id="ARBA00006460"/>
    </source>
</evidence>
<dbReference type="Pfam" id="PF00623">
    <property type="entry name" value="RNA_pol_Rpb1_2"/>
    <property type="match status" value="1"/>
</dbReference>
<keyword evidence="6" id="KW-0479">Metal-binding</keyword>
<dbReference type="eggNOG" id="KOG0261">
    <property type="taxonomic scope" value="Eukaryota"/>
</dbReference>
<dbReference type="FunCoup" id="B3RW43">
    <property type="interactions" value="2001"/>
</dbReference>
<dbReference type="Gene3D" id="4.10.860.120">
    <property type="entry name" value="RNA polymerase II, clamp domain"/>
    <property type="match status" value="1"/>
</dbReference>
<gene>
    <name evidence="13" type="ORF">TRIADDRAFT_55878</name>
</gene>
<evidence type="ECO:0000256" key="8">
    <source>
        <dbReference type="ARBA" id="ARBA00022842"/>
    </source>
</evidence>
<comment type="similarity">
    <text evidence="2 11">Belongs to the RNA polymerase beta' chain family.</text>
</comment>
<evidence type="ECO:0000256" key="4">
    <source>
        <dbReference type="ARBA" id="ARBA00022679"/>
    </source>
</evidence>
<comment type="catalytic activity">
    <reaction evidence="11">
        <text>RNA(n) + a ribonucleoside 5'-triphosphate = RNA(n+1) + diphosphate</text>
        <dbReference type="Rhea" id="RHEA:21248"/>
        <dbReference type="Rhea" id="RHEA-COMP:14527"/>
        <dbReference type="Rhea" id="RHEA-COMP:17342"/>
        <dbReference type="ChEBI" id="CHEBI:33019"/>
        <dbReference type="ChEBI" id="CHEBI:61557"/>
        <dbReference type="ChEBI" id="CHEBI:140395"/>
        <dbReference type="EC" id="2.7.7.6"/>
    </reaction>
</comment>
<dbReference type="PANTHER" id="PTHR48446:SF1">
    <property type="entry name" value="DNA-DIRECTED RNA POLYMERASE SUBUNIT BETA' N-TERMINAL SECTION"/>
    <property type="match status" value="1"/>
</dbReference>
<protein>
    <recommendedName>
        <fullName evidence="11">DNA-directed RNA polymerase subunit</fullName>
        <ecNumber evidence="11">2.7.7.6</ecNumber>
    </recommendedName>
</protein>
<evidence type="ECO:0000313" key="13">
    <source>
        <dbReference type="EMBL" id="EDV26113.1"/>
    </source>
</evidence>
<dbReference type="RefSeq" id="XP_002112146.1">
    <property type="nucleotide sequence ID" value="XM_002112110.1"/>
</dbReference>
<dbReference type="Gene3D" id="2.40.40.20">
    <property type="match status" value="1"/>
</dbReference>
<dbReference type="PANTHER" id="PTHR48446">
    <property type="entry name" value="DNA-DIRECTED RNA POLYMERASE SUBUNIT BETA' N-TERMINAL SECTION"/>
    <property type="match status" value="1"/>
</dbReference>
<evidence type="ECO:0000256" key="5">
    <source>
        <dbReference type="ARBA" id="ARBA00022695"/>
    </source>
</evidence>
<dbReference type="AlphaFoldDB" id="B3RW43"/>
<dbReference type="OrthoDB" id="270392at2759"/>
<feature type="domain" description="RNA polymerase N-terminal" evidence="12">
    <location>
        <begin position="249"/>
        <end position="522"/>
    </location>
</feature>
<dbReference type="GO" id="GO:0006351">
    <property type="term" value="P:DNA-templated transcription"/>
    <property type="evidence" value="ECO:0007669"/>
    <property type="project" value="InterPro"/>
</dbReference>
<evidence type="ECO:0000313" key="14">
    <source>
        <dbReference type="Proteomes" id="UP000009022"/>
    </source>
</evidence>